<feature type="coiled-coil region" evidence="1">
    <location>
        <begin position="510"/>
        <end position="537"/>
    </location>
</feature>
<dbReference type="Proteomes" id="UP001182556">
    <property type="component" value="Unassembled WGS sequence"/>
</dbReference>
<feature type="region of interest" description="Disordered" evidence="2">
    <location>
        <begin position="450"/>
        <end position="499"/>
    </location>
</feature>
<feature type="compositionally biased region" description="Low complexity" evidence="2">
    <location>
        <begin position="482"/>
        <end position="495"/>
    </location>
</feature>
<sequence length="651" mass="71888">MSSSPTQASARRSTRAQKPIETPRNIDNAGSTRSPRVNAVAGPSTPMSRVARRGAGLGGEISAVKGSEDDAQTPPGQQGSNRRVLPARIRRAAGGGQEGIRDLEEMIVDWLERWGLPLETPPDSLPIYLSTLPLHLVHPPTRQITTAQPQPVITLTPTRSAPAQPIPSPRRADLTLESGKIETPGWVVVRPGDDDAEEARAELENRNKPASPLKRLRRLAPEEGGEDTSDAYYMALHRKYEIFERRQRIREKEKLIFERYKMRSRIELLRNMSSLSWATVVNTVLSREGDPSWAKGRELLRRKPEGIDWLRERLIKEGKELVKRYDQLLPVETKKRIDRAPSIAASTPTPERMLEGSPRHTPSPPPVLPARVTALREPNSQKRSRAASSPSARETPPKPTAPKPAAKQMESEYDDPSILLPRKRKRPVLPLQPPVYTQTKLNFVKIEPKVPSPSLVKSPSPPAPESSSRSSERDPDRFSTLSDSSRTSPTASASAEPIHAPVTMSGLPCLIEAACRREAAIEEAEAARAKVEARKEASNGGEKVSRILAREKTRTSGRLGLVLPFGMPFPPVLEWKSEFTITDEEDFWGIIAEREAQANLRRRGSLLGSQAGNASPLTERIDRNTVSPESVIAVSKEDVADMREVEAAVVP</sequence>
<comment type="caution">
    <text evidence="3">The sequence shown here is derived from an EMBL/GenBank/DDBJ whole genome shotgun (WGS) entry which is preliminary data.</text>
</comment>
<feature type="region of interest" description="Disordered" evidence="2">
    <location>
        <begin position="1"/>
        <end position="83"/>
    </location>
</feature>
<dbReference type="AlphaFoldDB" id="A0AAD9CY45"/>
<gene>
    <name evidence="3" type="ORF">DB88DRAFT_492072</name>
</gene>
<evidence type="ECO:0000313" key="4">
    <source>
        <dbReference type="Proteomes" id="UP001182556"/>
    </source>
</evidence>
<feature type="region of interest" description="Disordered" evidence="2">
    <location>
        <begin position="339"/>
        <end position="433"/>
    </location>
</feature>
<evidence type="ECO:0008006" key="5">
    <source>
        <dbReference type="Google" id="ProtNLM"/>
    </source>
</evidence>
<keyword evidence="1" id="KW-0175">Coiled coil</keyword>
<feature type="region of interest" description="Disordered" evidence="2">
    <location>
        <begin position="201"/>
        <end position="226"/>
    </location>
</feature>
<organism evidence="3 4">
    <name type="scientific">Papiliotrema laurentii</name>
    <name type="common">Cryptococcus laurentii</name>
    <dbReference type="NCBI Taxonomy" id="5418"/>
    <lineage>
        <taxon>Eukaryota</taxon>
        <taxon>Fungi</taxon>
        <taxon>Dikarya</taxon>
        <taxon>Basidiomycota</taxon>
        <taxon>Agaricomycotina</taxon>
        <taxon>Tremellomycetes</taxon>
        <taxon>Tremellales</taxon>
        <taxon>Rhynchogastremaceae</taxon>
        <taxon>Papiliotrema</taxon>
    </lineage>
</organism>
<name>A0AAD9CY45_PAPLA</name>
<feature type="compositionally biased region" description="Polar residues" evidence="2">
    <location>
        <begin position="1"/>
        <end position="11"/>
    </location>
</feature>
<protein>
    <recommendedName>
        <fullName evidence="5">Something about silencing protein 4 domain-containing protein</fullName>
    </recommendedName>
</protein>
<proteinExistence type="predicted"/>
<dbReference type="EMBL" id="JAODAN010000006">
    <property type="protein sequence ID" value="KAK1923690.1"/>
    <property type="molecule type" value="Genomic_DNA"/>
</dbReference>
<keyword evidence="4" id="KW-1185">Reference proteome</keyword>
<evidence type="ECO:0000256" key="2">
    <source>
        <dbReference type="SAM" id="MobiDB-lite"/>
    </source>
</evidence>
<evidence type="ECO:0000256" key="1">
    <source>
        <dbReference type="SAM" id="Coils"/>
    </source>
</evidence>
<reference evidence="3" key="1">
    <citation type="submission" date="2023-02" db="EMBL/GenBank/DDBJ databases">
        <title>Identification and recombinant expression of a fungal hydrolase from Papiliotrema laurentii that hydrolyzes apple cutin and clears colloidal polyester polyurethane.</title>
        <authorList>
            <consortium name="DOE Joint Genome Institute"/>
            <person name="Roman V.A."/>
            <person name="Bojanowski C."/>
            <person name="Crable B.R."/>
            <person name="Wagner D.N."/>
            <person name="Hung C.S."/>
            <person name="Nadeau L.J."/>
            <person name="Schratz L."/>
            <person name="Haridas S."/>
            <person name="Pangilinan J."/>
            <person name="Lipzen A."/>
            <person name="Na H."/>
            <person name="Yan M."/>
            <person name="Ng V."/>
            <person name="Grigoriev I.V."/>
            <person name="Spatafora J.W."/>
            <person name="Barlow D."/>
            <person name="Biffinger J."/>
            <person name="Kelley-Loughnane N."/>
            <person name="Varaljay V.A."/>
            <person name="Crookes-Goodson W.J."/>
        </authorList>
    </citation>
    <scope>NUCLEOTIDE SEQUENCE</scope>
    <source>
        <strain evidence="3">5307AH</strain>
    </source>
</reference>
<evidence type="ECO:0000313" key="3">
    <source>
        <dbReference type="EMBL" id="KAK1923690.1"/>
    </source>
</evidence>
<accession>A0AAD9CY45</accession>